<dbReference type="Pfam" id="PF00069">
    <property type="entry name" value="Pkinase"/>
    <property type="match status" value="1"/>
</dbReference>
<evidence type="ECO:0000256" key="11">
    <source>
        <dbReference type="SAM" id="MobiDB-lite"/>
    </source>
</evidence>
<dbReference type="InterPro" id="IPR011009">
    <property type="entry name" value="Kinase-like_dom_sf"/>
</dbReference>
<keyword evidence="3 14" id="KW-0418">Kinase</keyword>
<organism evidence="14 15">
    <name type="scientific">Polyangium spumosum</name>
    <dbReference type="NCBI Taxonomy" id="889282"/>
    <lineage>
        <taxon>Bacteria</taxon>
        <taxon>Pseudomonadati</taxon>
        <taxon>Myxococcota</taxon>
        <taxon>Polyangia</taxon>
        <taxon>Polyangiales</taxon>
        <taxon>Polyangiaceae</taxon>
        <taxon>Polyangium</taxon>
    </lineage>
</organism>
<dbReference type="OrthoDB" id="5481867at2"/>
<dbReference type="PROSITE" id="PS50011">
    <property type="entry name" value="PROTEIN_KINASE_DOM"/>
    <property type="match status" value="1"/>
</dbReference>
<keyword evidence="10" id="KW-0175">Coiled coil</keyword>
<sequence length="1150" mass="122655">MRGPRVLELQAPRRRRRRGRRRGRRSPHHLELRLPVLHRRLDLPPVDHRLRPRRDRLRRLCRRARALPLGDRLLLDLRDVPRELVLPPRRRLGPRPGLPPHLADDAGEHGELLRDVHLPPLDRREPHLVRARLGPELLDLHHREITRGGLGAADTGERERTREGHEAAKEARGEEHRGHRRSDATARRACKERPPAGSLTGLPFTPRRGSGILGAARSVTPTALAPEFPLETLDPALSSLITRPPEQRRIGPFVLVEQLGAGGYAPVWLARETYGKAELRTAAVKLFSLDVDATDRSRILEEARALCRVEHPNVVRFYALAIDEAAGVMGLAMEHVAGRSLEDRLEAEGKLSVDETLRVGVAIASALAAVHGAGLVHRDVKPSNIVEEAGGAYKLIDFGIASASSSPSSVDLVPAGPEDGQTPRALAATARISGRITGTYGYIDPAVFGAGAPPSAASDLYALGVTLHRCLSGALPAERLGGNGALDPGVLTGYAAPLPLAARCEGVPRALASLIDHLIAPRPEDRPPRASWVAHHFEQIRRDLAGRARVLPDEDEGPFRGLRRFEARDRDVFFGRTAEIAAAIELCRGRGLVALVGPSGSGKSSLARAGLLPALAEGALSAWPEAWDTAIAEPGRDPRAAIAAALEPFLPGAAALAPGPLCEAMARRASEVDRGIVLFVDQLEELVTTSSRESREEAAALLVRIGAQPLPGVRVIVAARGDLLHLLLAMGDLGNTMARGLCRVEPLSPTYWRESVERALASYGYALEDAALAEELFAGIDATAGAMPLVEFALTELWSARDTEKKQLLRSALEAVGGVEGALERHAETVLASMEEAVTGSIDVARAVLLALTTAEGTRRVMSGDELAAIAGPEARRVIDALCEARLVVPAEGPGAPVTLAHEALLSRWGRLASWIGEAKGDRLLAEEIERDAARFTRDPESVTLLRGRRLDFAKELARSGAVRLSPAAERFIQTSARVSRRAAMLAAIAGAIVAASIVVGGLGYVRAVRAEERAAQEKLEREQKDRAAAERNDREKAKLLEEIRATAQLNEALQERIQKTLSGPTEPAPGTAAPQAPPAPPPVLANVAPGANPGLKPAAPASPAPATTTTPASPSEPPANAAPASTGADPAMAAPAAPQGPETKPDEEF</sequence>
<keyword evidence="15" id="KW-1185">Reference proteome</keyword>
<feature type="domain" description="Protein kinase" evidence="13">
    <location>
        <begin position="253"/>
        <end position="538"/>
    </location>
</feature>
<dbReference type="Gene3D" id="3.30.200.20">
    <property type="entry name" value="Phosphorylase Kinase, domain 1"/>
    <property type="match status" value="1"/>
</dbReference>
<protein>
    <recommendedName>
        <fullName evidence="6">mitogen-activated protein kinase kinase</fullName>
        <ecNumber evidence="6">2.7.12.2</ecNumber>
    </recommendedName>
</protein>
<evidence type="ECO:0000256" key="7">
    <source>
        <dbReference type="ARBA" id="ARBA00049014"/>
    </source>
</evidence>
<dbReference type="PANTHER" id="PTHR48013:SF9">
    <property type="entry name" value="DUAL SPECIFICITY MITOGEN-ACTIVATED PROTEIN KINASE KINASE 5"/>
    <property type="match status" value="1"/>
</dbReference>
<dbReference type="PANTHER" id="PTHR48013">
    <property type="entry name" value="DUAL SPECIFICITY MITOGEN-ACTIVATED PROTEIN KINASE KINASE 5-RELATED"/>
    <property type="match status" value="1"/>
</dbReference>
<feature type="compositionally biased region" description="Low complexity" evidence="11">
    <location>
        <begin position="1065"/>
        <end position="1075"/>
    </location>
</feature>
<evidence type="ECO:0000256" key="12">
    <source>
        <dbReference type="SAM" id="Phobius"/>
    </source>
</evidence>
<dbReference type="AlphaFoldDB" id="A0A6N7PFK0"/>
<feature type="region of interest" description="Disordered" evidence="11">
    <location>
        <begin position="148"/>
        <end position="206"/>
    </location>
</feature>
<dbReference type="GO" id="GO:0005524">
    <property type="term" value="F:ATP binding"/>
    <property type="evidence" value="ECO:0007669"/>
    <property type="project" value="UniProtKB-KW"/>
</dbReference>
<keyword evidence="12" id="KW-0812">Transmembrane</keyword>
<comment type="similarity">
    <text evidence="5">Belongs to the protein kinase superfamily. STE Ser/Thr protein kinase family. MAP kinase kinase subfamily.</text>
</comment>
<feature type="transmembrane region" description="Helical" evidence="12">
    <location>
        <begin position="983"/>
        <end position="1006"/>
    </location>
</feature>
<feature type="coiled-coil region" evidence="10">
    <location>
        <begin position="1006"/>
        <end position="1057"/>
    </location>
</feature>
<dbReference type="SUPFAM" id="SSF52540">
    <property type="entry name" value="P-loop containing nucleoside triphosphate hydrolases"/>
    <property type="match status" value="1"/>
</dbReference>
<evidence type="ECO:0000256" key="5">
    <source>
        <dbReference type="ARBA" id="ARBA00038035"/>
    </source>
</evidence>
<dbReference type="GO" id="GO:0004672">
    <property type="term" value="F:protein kinase activity"/>
    <property type="evidence" value="ECO:0007669"/>
    <property type="project" value="InterPro"/>
</dbReference>
<evidence type="ECO:0000256" key="10">
    <source>
        <dbReference type="SAM" id="Coils"/>
    </source>
</evidence>
<accession>A0A6N7PFK0</accession>
<keyword evidence="1" id="KW-0808">Transferase</keyword>
<proteinExistence type="inferred from homology"/>
<evidence type="ECO:0000313" key="15">
    <source>
        <dbReference type="Proteomes" id="UP000440224"/>
    </source>
</evidence>
<comment type="catalytic activity">
    <reaction evidence="8">
        <text>L-threonyl-[protein] + ATP = O-phospho-L-threonyl-[protein] + ADP + H(+)</text>
        <dbReference type="Rhea" id="RHEA:46608"/>
        <dbReference type="Rhea" id="RHEA-COMP:11060"/>
        <dbReference type="Rhea" id="RHEA-COMP:11605"/>
        <dbReference type="ChEBI" id="CHEBI:15378"/>
        <dbReference type="ChEBI" id="CHEBI:30013"/>
        <dbReference type="ChEBI" id="CHEBI:30616"/>
        <dbReference type="ChEBI" id="CHEBI:61977"/>
        <dbReference type="ChEBI" id="CHEBI:456216"/>
        <dbReference type="EC" id="2.7.12.2"/>
    </reaction>
</comment>
<feature type="compositionally biased region" description="Basic and acidic residues" evidence="11">
    <location>
        <begin position="155"/>
        <end position="194"/>
    </location>
</feature>
<evidence type="ECO:0000256" key="3">
    <source>
        <dbReference type="ARBA" id="ARBA00022777"/>
    </source>
</evidence>
<evidence type="ECO:0000256" key="6">
    <source>
        <dbReference type="ARBA" id="ARBA00038999"/>
    </source>
</evidence>
<dbReference type="InterPro" id="IPR000719">
    <property type="entry name" value="Prot_kinase_dom"/>
</dbReference>
<evidence type="ECO:0000256" key="4">
    <source>
        <dbReference type="ARBA" id="ARBA00022840"/>
    </source>
</evidence>
<gene>
    <name evidence="14" type="ORF">GF068_02945</name>
</gene>
<comment type="catalytic activity">
    <reaction evidence="7">
        <text>L-seryl-[protein] + ATP = O-phospho-L-seryl-[protein] + ADP + H(+)</text>
        <dbReference type="Rhea" id="RHEA:17989"/>
        <dbReference type="Rhea" id="RHEA-COMP:9863"/>
        <dbReference type="Rhea" id="RHEA-COMP:11604"/>
        <dbReference type="ChEBI" id="CHEBI:15378"/>
        <dbReference type="ChEBI" id="CHEBI:29999"/>
        <dbReference type="ChEBI" id="CHEBI:30616"/>
        <dbReference type="ChEBI" id="CHEBI:83421"/>
        <dbReference type="ChEBI" id="CHEBI:456216"/>
        <dbReference type="EC" id="2.7.12.2"/>
    </reaction>
</comment>
<evidence type="ECO:0000256" key="1">
    <source>
        <dbReference type="ARBA" id="ARBA00022679"/>
    </source>
</evidence>
<keyword evidence="12" id="KW-1133">Transmembrane helix</keyword>
<evidence type="ECO:0000256" key="9">
    <source>
        <dbReference type="ARBA" id="ARBA00051693"/>
    </source>
</evidence>
<dbReference type="SMART" id="SM00220">
    <property type="entry name" value="S_TKc"/>
    <property type="match status" value="1"/>
</dbReference>
<feature type="compositionally biased region" description="Low complexity" evidence="11">
    <location>
        <begin position="1085"/>
        <end position="1138"/>
    </location>
</feature>
<reference evidence="14 15" key="1">
    <citation type="submission" date="2019-10" db="EMBL/GenBank/DDBJ databases">
        <title>A soil myxobacterium in the family Polyangiaceae.</title>
        <authorList>
            <person name="Li Y."/>
            <person name="Wang J."/>
        </authorList>
    </citation>
    <scope>NUCLEOTIDE SEQUENCE [LARGE SCALE GENOMIC DNA]</scope>
    <source>
        <strain evidence="14 15">DSM 14734</strain>
    </source>
</reference>
<name>A0A6N7PFK0_9BACT</name>
<dbReference type="InterPro" id="IPR049052">
    <property type="entry name" value="nSTAND1"/>
</dbReference>
<dbReference type="Gene3D" id="1.10.510.10">
    <property type="entry name" value="Transferase(Phosphotransferase) domain 1"/>
    <property type="match status" value="1"/>
</dbReference>
<dbReference type="Pfam" id="PF20703">
    <property type="entry name" value="nSTAND1"/>
    <property type="match status" value="1"/>
</dbReference>
<feature type="region of interest" description="Disordered" evidence="11">
    <location>
        <begin position="1062"/>
        <end position="1150"/>
    </location>
</feature>
<evidence type="ECO:0000256" key="8">
    <source>
        <dbReference type="ARBA" id="ARBA00049299"/>
    </source>
</evidence>
<evidence type="ECO:0000256" key="2">
    <source>
        <dbReference type="ARBA" id="ARBA00022741"/>
    </source>
</evidence>
<dbReference type="EC" id="2.7.12.2" evidence="6"/>
<keyword evidence="4" id="KW-0067">ATP-binding</keyword>
<dbReference type="Proteomes" id="UP000440224">
    <property type="component" value="Unassembled WGS sequence"/>
</dbReference>
<evidence type="ECO:0000313" key="14">
    <source>
        <dbReference type="EMBL" id="MRG90882.1"/>
    </source>
</evidence>
<dbReference type="SUPFAM" id="SSF56112">
    <property type="entry name" value="Protein kinase-like (PK-like)"/>
    <property type="match status" value="1"/>
</dbReference>
<comment type="catalytic activity">
    <reaction evidence="9">
        <text>L-tyrosyl-[protein] + ATP = O-phospho-L-tyrosyl-[protein] + ADP + H(+)</text>
        <dbReference type="Rhea" id="RHEA:10596"/>
        <dbReference type="Rhea" id="RHEA-COMP:10136"/>
        <dbReference type="Rhea" id="RHEA-COMP:20101"/>
        <dbReference type="ChEBI" id="CHEBI:15378"/>
        <dbReference type="ChEBI" id="CHEBI:30616"/>
        <dbReference type="ChEBI" id="CHEBI:46858"/>
        <dbReference type="ChEBI" id="CHEBI:61978"/>
        <dbReference type="ChEBI" id="CHEBI:456216"/>
        <dbReference type="EC" id="2.7.12.2"/>
    </reaction>
</comment>
<dbReference type="Gene3D" id="3.40.50.300">
    <property type="entry name" value="P-loop containing nucleotide triphosphate hydrolases"/>
    <property type="match status" value="1"/>
</dbReference>
<keyword evidence="12" id="KW-0472">Membrane</keyword>
<dbReference type="CDD" id="cd14014">
    <property type="entry name" value="STKc_PknB_like"/>
    <property type="match status" value="1"/>
</dbReference>
<dbReference type="EMBL" id="WJIE01000001">
    <property type="protein sequence ID" value="MRG90882.1"/>
    <property type="molecule type" value="Genomic_DNA"/>
</dbReference>
<keyword evidence="2" id="KW-0547">Nucleotide-binding</keyword>
<dbReference type="InterPro" id="IPR027417">
    <property type="entry name" value="P-loop_NTPase"/>
</dbReference>
<evidence type="ECO:0000259" key="13">
    <source>
        <dbReference type="PROSITE" id="PS50011"/>
    </source>
</evidence>
<comment type="caution">
    <text evidence="14">The sequence shown here is derived from an EMBL/GenBank/DDBJ whole genome shotgun (WGS) entry which is preliminary data.</text>
</comment>